<dbReference type="PANTHER" id="PTHR35662">
    <property type="entry name" value="INTERACTOR OF HORMAD1 PROTEIN 1"/>
    <property type="match status" value="1"/>
</dbReference>
<protein>
    <recommendedName>
        <fullName evidence="4">Coiled-coil domain-containing protein 36</fullName>
    </recommendedName>
</protein>
<dbReference type="OrthoDB" id="10066605at2759"/>
<dbReference type="Proteomes" id="UP000276834">
    <property type="component" value="Unassembled WGS sequence"/>
</dbReference>
<gene>
    <name evidence="2" type="ORF">DV515_00009792</name>
</gene>
<organism evidence="2 3">
    <name type="scientific">Chloebia gouldiae</name>
    <name type="common">Gouldian finch</name>
    <name type="synonym">Erythrura gouldiae</name>
    <dbReference type="NCBI Taxonomy" id="44316"/>
    <lineage>
        <taxon>Eukaryota</taxon>
        <taxon>Metazoa</taxon>
        <taxon>Chordata</taxon>
        <taxon>Craniata</taxon>
        <taxon>Vertebrata</taxon>
        <taxon>Euteleostomi</taxon>
        <taxon>Archelosauria</taxon>
        <taxon>Archosauria</taxon>
        <taxon>Dinosauria</taxon>
        <taxon>Saurischia</taxon>
        <taxon>Theropoda</taxon>
        <taxon>Coelurosauria</taxon>
        <taxon>Aves</taxon>
        <taxon>Neognathae</taxon>
        <taxon>Neoaves</taxon>
        <taxon>Telluraves</taxon>
        <taxon>Australaves</taxon>
        <taxon>Passeriformes</taxon>
        <taxon>Passeroidea</taxon>
        <taxon>Passeridae</taxon>
        <taxon>Chloebia</taxon>
    </lineage>
</organism>
<evidence type="ECO:0000313" key="2">
    <source>
        <dbReference type="EMBL" id="RLV99499.1"/>
    </source>
</evidence>
<feature type="coiled-coil region" evidence="1">
    <location>
        <begin position="182"/>
        <end position="209"/>
    </location>
</feature>
<evidence type="ECO:0008006" key="4">
    <source>
        <dbReference type="Google" id="ProtNLM"/>
    </source>
</evidence>
<dbReference type="GO" id="GO:0042138">
    <property type="term" value="P:meiotic DNA double-strand break formation"/>
    <property type="evidence" value="ECO:0007669"/>
    <property type="project" value="InterPro"/>
</dbReference>
<dbReference type="GO" id="GO:0007129">
    <property type="term" value="P:homologous chromosome pairing at meiosis"/>
    <property type="evidence" value="ECO:0007669"/>
    <property type="project" value="TreeGrafter"/>
</dbReference>
<reference evidence="2 3" key="1">
    <citation type="journal article" date="2018" name="Proc. R. Soc. B">
        <title>A non-coding region near Follistatin controls head colour polymorphism in the Gouldian finch.</title>
        <authorList>
            <person name="Toomey M.B."/>
            <person name="Marques C.I."/>
            <person name="Andrade P."/>
            <person name="Araujo P.M."/>
            <person name="Sabatino S."/>
            <person name="Gazda M.A."/>
            <person name="Afonso S."/>
            <person name="Lopes R.J."/>
            <person name="Corbo J.C."/>
            <person name="Carneiro M."/>
        </authorList>
    </citation>
    <scope>NUCLEOTIDE SEQUENCE [LARGE SCALE GENOMIC DNA]</scope>
    <source>
        <strain evidence="2">Red01</strain>
        <tissue evidence="2">Muscle</tissue>
    </source>
</reference>
<sequence>MNFNVWNIKEMLSTSTALGSNKFSMRSNTAGDYSSLSDSQLLFGSQFCPENVQSAAAPLELGTQPGQQNSQDSEPSIFTKYQTKPQLFDEETREKGSLNFGAGRVKSVLENFEVNKNKIKDKHDREVLSSFIFSIKDRLQELPVRFEKFEEMFDSKLKSSLACLETLFKTLEDALQSHCSLVLKALTEKSQMEQALLEMERRLAAKDVEILDMKSSMQLLKEGLESLPAQLNDQFLKACKELGFLKPYGNLHRSSLKLVQ</sequence>
<keyword evidence="1" id="KW-0175">Coiled coil</keyword>
<evidence type="ECO:0000256" key="1">
    <source>
        <dbReference type="SAM" id="Coils"/>
    </source>
</evidence>
<dbReference type="PANTHER" id="PTHR35662:SF1">
    <property type="entry name" value="INTERACTOR OF HORMAD1 PROTEIN 1"/>
    <property type="match status" value="1"/>
</dbReference>
<dbReference type="Pfam" id="PF15771">
    <property type="entry name" value="IHO1"/>
    <property type="match status" value="1"/>
</dbReference>
<dbReference type="InterPro" id="IPR031529">
    <property type="entry name" value="IHO1"/>
</dbReference>
<dbReference type="AlphaFoldDB" id="A0A3L8SCI4"/>
<evidence type="ECO:0000313" key="3">
    <source>
        <dbReference type="Proteomes" id="UP000276834"/>
    </source>
</evidence>
<dbReference type="GO" id="GO:0000794">
    <property type="term" value="C:condensed nuclear chromosome"/>
    <property type="evidence" value="ECO:0007669"/>
    <property type="project" value="TreeGrafter"/>
</dbReference>
<name>A0A3L8SCI4_CHLGU</name>
<dbReference type="EMBL" id="QUSF01000032">
    <property type="protein sequence ID" value="RLV99499.1"/>
    <property type="molecule type" value="Genomic_DNA"/>
</dbReference>
<accession>A0A3L8SCI4</accession>
<dbReference type="GO" id="GO:0006310">
    <property type="term" value="P:DNA recombination"/>
    <property type="evidence" value="ECO:0007669"/>
    <property type="project" value="InterPro"/>
</dbReference>
<keyword evidence="3" id="KW-1185">Reference proteome</keyword>
<comment type="caution">
    <text evidence="2">The sequence shown here is derived from an EMBL/GenBank/DDBJ whole genome shotgun (WGS) entry which is preliminary data.</text>
</comment>
<proteinExistence type="predicted"/>